<keyword evidence="3" id="KW-1185">Reference proteome</keyword>
<protein>
    <submittedName>
        <fullName evidence="2">Uncharacterized protein</fullName>
    </submittedName>
</protein>
<sequence length="73" mass="8259">MAEKPEPRRIHANSCTSGQQRPTPENYHSSTSMCAYREDPQSERHGTCDEPLYTDPLRASRGSRLTLIDSPQL</sequence>
<name>A0AAD1TL49_PELCU</name>
<evidence type="ECO:0000256" key="1">
    <source>
        <dbReference type="SAM" id="MobiDB-lite"/>
    </source>
</evidence>
<accession>A0AAD1TL49</accession>
<feature type="compositionally biased region" description="Polar residues" evidence="1">
    <location>
        <begin position="13"/>
        <end position="33"/>
    </location>
</feature>
<dbReference type="Proteomes" id="UP001295444">
    <property type="component" value="Unassembled WGS sequence"/>
</dbReference>
<comment type="caution">
    <text evidence="2">The sequence shown here is derived from an EMBL/GenBank/DDBJ whole genome shotgun (WGS) entry which is preliminary data.</text>
</comment>
<gene>
    <name evidence="2" type="ORF">PECUL_23A019266</name>
</gene>
<dbReference type="AlphaFoldDB" id="A0AAD1TL49"/>
<proteinExistence type="predicted"/>
<feature type="compositionally biased region" description="Basic and acidic residues" evidence="1">
    <location>
        <begin position="36"/>
        <end position="48"/>
    </location>
</feature>
<evidence type="ECO:0000313" key="2">
    <source>
        <dbReference type="EMBL" id="CAH2329736.1"/>
    </source>
</evidence>
<organism evidence="2 3">
    <name type="scientific">Pelobates cultripes</name>
    <name type="common">Western spadefoot toad</name>
    <dbReference type="NCBI Taxonomy" id="61616"/>
    <lineage>
        <taxon>Eukaryota</taxon>
        <taxon>Metazoa</taxon>
        <taxon>Chordata</taxon>
        <taxon>Craniata</taxon>
        <taxon>Vertebrata</taxon>
        <taxon>Euteleostomi</taxon>
        <taxon>Amphibia</taxon>
        <taxon>Batrachia</taxon>
        <taxon>Anura</taxon>
        <taxon>Pelobatoidea</taxon>
        <taxon>Pelobatidae</taxon>
        <taxon>Pelobates</taxon>
    </lineage>
</organism>
<feature type="region of interest" description="Disordered" evidence="1">
    <location>
        <begin position="1"/>
        <end position="73"/>
    </location>
</feature>
<evidence type="ECO:0000313" key="3">
    <source>
        <dbReference type="Proteomes" id="UP001295444"/>
    </source>
</evidence>
<reference evidence="2" key="1">
    <citation type="submission" date="2022-03" db="EMBL/GenBank/DDBJ databases">
        <authorList>
            <person name="Alioto T."/>
            <person name="Alioto T."/>
            <person name="Gomez Garrido J."/>
        </authorList>
    </citation>
    <scope>NUCLEOTIDE SEQUENCE</scope>
</reference>
<dbReference type="EMBL" id="CAKOES020000026">
    <property type="protein sequence ID" value="CAH2329736.1"/>
    <property type="molecule type" value="Genomic_DNA"/>
</dbReference>